<dbReference type="Pfam" id="PF01165">
    <property type="entry name" value="Ribosomal_S21"/>
    <property type="match status" value="1"/>
</dbReference>
<evidence type="ECO:0000256" key="2">
    <source>
        <dbReference type="ARBA" id="ARBA00022980"/>
    </source>
</evidence>
<evidence type="ECO:0000256" key="3">
    <source>
        <dbReference type="ARBA" id="ARBA00023274"/>
    </source>
</evidence>
<name>J4H0Y2_9APHY</name>
<proteinExistence type="inferred from homology"/>
<evidence type="ECO:0000256" key="4">
    <source>
        <dbReference type="SAM" id="MobiDB-lite"/>
    </source>
</evidence>
<dbReference type="OrthoDB" id="2501249at2759"/>
<dbReference type="STRING" id="599839.J4H0Y2"/>
<dbReference type="GO" id="GO:0003735">
    <property type="term" value="F:structural constituent of ribosome"/>
    <property type="evidence" value="ECO:0007669"/>
    <property type="project" value="InterPro"/>
</dbReference>
<dbReference type="PANTHER" id="PTHR41237">
    <property type="entry name" value="37S RIBOSOMAL PROTEIN MRP21, MITOCHONDRIAL"/>
    <property type="match status" value="1"/>
</dbReference>
<dbReference type="GO" id="GO:0005763">
    <property type="term" value="C:mitochondrial small ribosomal subunit"/>
    <property type="evidence" value="ECO:0007669"/>
    <property type="project" value="TreeGrafter"/>
</dbReference>
<evidence type="ECO:0000313" key="5">
    <source>
        <dbReference type="EMBL" id="CCL99144.1"/>
    </source>
</evidence>
<dbReference type="PANTHER" id="PTHR41237:SF1">
    <property type="entry name" value="SMALL RIBOSOMAL SUBUNIT PROTEIN BS21M"/>
    <property type="match status" value="1"/>
</dbReference>
<dbReference type="RefSeq" id="XP_012178427.1">
    <property type="nucleotide sequence ID" value="XM_012323037.1"/>
</dbReference>
<protein>
    <recommendedName>
        <fullName evidence="7">Ribosomal protein S21</fullName>
    </recommendedName>
</protein>
<organism evidence="5 6">
    <name type="scientific">Fibroporia radiculosa</name>
    <dbReference type="NCBI Taxonomy" id="599839"/>
    <lineage>
        <taxon>Eukaryota</taxon>
        <taxon>Fungi</taxon>
        <taxon>Dikarya</taxon>
        <taxon>Basidiomycota</taxon>
        <taxon>Agaricomycotina</taxon>
        <taxon>Agaricomycetes</taxon>
        <taxon>Polyporales</taxon>
        <taxon>Fibroporiaceae</taxon>
        <taxon>Fibroporia</taxon>
    </lineage>
</organism>
<comment type="similarity">
    <text evidence="1">Belongs to the bacterial ribosomal protein bS21 family.</text>
</comment>
<reference evidence="5 6" key="1">
    <citation type="journal article" date="2012" name="Appl. Environ. Microbiol.">
        <title>Short-read sequencing for genomic analysis of the brown rot fungus Fibroporia radiculosa.</title>
        <authorList>
            <person name="Tang J.D."/>
            <person name="Perkins A.D."/>
            <person name="Sonstegard T.S."/>
            <person name="Schroeder S.G."/>
            <person name="Burgess S.C."/>
            <person name="Diehl S.V."/>
        </authorList>
    </citation>
    <scope>NUCLEOTIDE SEQUENCE [LARGE SCALE GENOMIC DNA]</scope>
    <source>
        <strain evidence="5 6">TFFH 294</strain>
    </source>
</reference>
<dbReference type="AlphaFoldDB" id="J4H0Y2"/>
<evidence type="ECO:0000256" key="1">
    <source>
        <dbReference type="ARBA" id="ARBA00006640"/>
    </source>
</evidence>
<dbReference type="GeneID" id="24094055"/>
<feature type="compositionally biased region" description="Low complexity" evidence="4">
    <location>
        <begin position="48"/>
        <end position="63"/>
    </location>
</feature>
<keyword evidence="2" id="KW-0689">Ribosomal protein</keyword>
<dbReference type="Proteomes" id="UP000006352">
    <property type="component" value="Unassembled WGS sequence"/>
</dbReference>
<keyword evidence="3" id="KW-0687">Ribonucleoprotein</keyword>
<evidence type="ECO:0000313" key="6">
    <source>
        <dbReference type="Proteomes" id="UP000006352"/>
    </source>
</evidence>
<keyword evidence="6" id="KW-1185">Reference proteome</keyword>
<dbReference type="InterPro" id="IPR001911">
    <property type="entry name" value="Ribosomal_bS21"/>
</dbReference>
<evidence type="ECO:0008006" key="7">
    <source>
        <dbReference type="Google" id="ProtNLM"/>
    </source>
</evidence>
<dbReference type="InterPro" id="IPR052837">
    <property type="entry name" value="Mitoribosomal_bS21"/>
</dbReference>
<dbReference type="GO" id="GO:0070124">
    <property type="term" value="P:mitochondrial translational initiation"/>
    <property type="evidence" value="ECO:0007669"/>
    <property type="project" value="TreeGrafter"/>
</dbReference>
<feature type="region of interest" description="Disordered" evidence="4">
    <location>
        <begin position="47"/>
        <end position="66"/>
    </location>
</feature>
<gene>
    <name evidence="5" type="ORF">FIBRA_01159</name>
</gene>
<dbReference type="HOGENOM" id="CLU_124536_0_0_1"/>
<sequence>MLSTLARRYAQTVFVAHTVATPTSFRQVRSLSSDFHKNNAPVLKPKWNLNTTEPEPLTTPGPNQESGPKVWAFLLEQARKNASLTSEKAENVWKEREKVIARNLPKPHNTYSGRTVSLHSRTLGAAFGRLRRVLATNKVVKELRMTERHEKKGDKRRRLKSERWRRRFAHEVRKKVQLVNEIRARGS</sequence>
<dbReference type="InParanoid" id="J4H0Y2"/>
<accession>J4H0Y2</accession>
<dbReference type="EMBL" id="HE796917">
    <property type="protein sequence ID" value="CCL99144.1"/>
    <property type="molecule type" value="Genomic_DNA"/>
</dbReference>